<organism evidence="1 2">
    <name type="scientific">Avena sativa</name>
    <name type="common">Oat</name>
    <dbReference type="NCBI Taxonomy" id="4498"/>
    <lineage>
        <taxon>Eukaryota</taxon>
        <taxon>Viridiplantae</taxon>
        <taxon>Streptophyta</taxon>
        <taxon>Embryophyta</taxon>
        <taxon>Tracheophyta</taxon>
        <taxon>Spermatophyta</taxon>
        <taxon>Magnoliopsida</taxon>
        <taxon>Liliopsida</taxon>
        <taxon>Poales</taxon>
        <taxon>Poaceae</taxon>
        <taxon>BOP clade</taxon>
        <taxon>Pooideae</taxon>
        <taxon>Poodae</taxon>
        <taxon>Poeae</taxon>
        <taxon>Poeae Chloroplast Group 1 (Aveneae type)</taxon>
        <taxon>Aveninae</taxon>
        <taxon>Avena</taxon>
    </lineage>
</organism>
<sequence length="128" mass="14023">MQSKILLPVILGTLLLFCISNRGGATKCNLKNIVVTQTETSEWAHGMSVYAVTVKNTCDCPQSNVMLACDGFNTTLEMDPLKFQYRVDGGLCPLNNGEPVVQGHDVNFKYAWDPPFPLQPAKSTIACK</sequence>
<proteinExistence type="predicted"/>
<reference evidence="1" key="1">
    <citation type="submission" date="2025-09" db="UniProtKB">
        <authorList>
            <consortium name="EnsemblPlants"/>
        </authorList>
    </citation>
    <scope>IDENTIFICATION</scope>
</reference>
<name>A0ACD6AQ89_AVESA</name>
<keyword evidence="2" id="KW-1185">Reference proteome</keyword>
<protein>
    <submittedName>
        <fullName evidence="1">Uncharacterized protein</fullName>
    </submittedName>
</protein>
<dbReference type="Proteomes" id="UP001732700">
    <property type="component" value="Unassembled WGS sequence"/>
</dbReference>
<dbReference type="EnsemblPlants" id="AVESA.00010b.r2.UnG1402840.1">
    <property type="protein sequence ID" value="AVESA.00010b.r2.UnG1402840.1.CDS"/>
    <property type="gene ID" value="AVESA.00010b.r2.UnG1402840"/>
</dbReference>
<accession>A0ACD6AQ89</accession>
<evidence type="ECO:0000313" key="2">
    <source>
        <dbReference type="Proteomes" id="UP001732700"/>
    </source>
</evidence>
<evidence type="ECO:0000313" key="1">
    <source>
        <dbReference type="EnsemblPlants" id="AVESA.00010b.r2.UnG1402840.1.CDS"/>
    </source>
</evidence>